<dbReference type="GO" id="GO:0048472">
    <property type="term" value="F:threonine-phosphate decarboxylase activity"/>
    <property type="evidence" value="ECO:0007669"/>
    <property type="project" value="InterPro"/>
</dbReference>
<evidence type="ECO:0000256" key="2">
    <source>
        <dbReference type="ARBA" id="ARBA00004953"/>
    </source>
</evidence>
<dbReference type="HAMAP" id="MF_00024">
    <property type="entry name" value="CobD_CbiB"/>
    <property type="match status" value="1"/>
</dbReference>
<comment type="caution">
    <text evidence="9">Lacks conserved residue(s) required for the propagation of feature annotation.</text>
</comment>
<keyword evidence="8 9" id="KW-0472">Membrane</keyword>
<dbReference type="GO" id="GO:0005886">
    <property type="term" value="C:plasma membrane"/>
    <property type="evidence" value="ECO:0007669"/>
    <property type="project" value="UniProtKB-SubCell"/>
</dbReference>
<comment type="caution">
    <text evidence="10">The sequence shown here is derived from an EMBL/GenBank/DDBJ whole genome shotgun (WGS) entry which is preliminary data.</text>
</comment>
<dbReference type="GeneID" id="87597209"/>
<evidence type="ECO:0000256" key="9">
    <source>
        <dbReference type="HAMAP-Rule" id="MF_00024"/>
    </source>
</evidence>
<evidence type="ECO:0000256" key="1">
    <source>
        <dbReference type="ARBA" id="ARBA00004651"/>
    </source>
</evidence>
<keyword evidence="6 9" id="KW-0812">Transmembrane</keyword>
<feature type="transmembrane region" description="Helical" evidence="9">
    <location>
        <begin position="54"/>
        <end position="74"/>
    </location>
</feature>
<keyword evidence="7 9" id="KW-1133">Transmembrane helix</keyword>
<evidence type="ECO:0000256" key="6">
    <source>
        <dbReference type="ARBA" id="ARBA00022692"/>
    </source>
</evidence>
<evidence type="ECO:0000256" key="7">
    <source>
        <dbReference type="ARBA" id="ARBA00022989"/>
    </source>
</evidence>
<dbReference type="Pfam" id="PF03186">
    <property type="entry name" value="CobD_Cbib"/>
    <property type="match status" value="1"/>
</dbReference>
<gene>
    <name evidence="9" type="primary">cobD</name>
    <name evidence="10" type="ORF">AMD02_11540</name>
</gene>
<evidence type="ECO:0000256" key="3">
    <source>
        <dbReference type="ARBA" id="ARBA00006263"/>
    </source>
</evidence>
<proteinExistence type="inferred from homology"/>
<dbReference type="GO" id="GO:0015420">
    <property type="term" value="F:ABC-type vitamin B12 transporter activity"/>
    <property type="evidence" value="ECO:0007669"/>
    <property type="project" value="UniProtKB-UniRule"/>
</dbReference>
<dbReference type="UniPathway" id="UPA00148"/>
<accession>A0A0M0KKQ6</accession>
<comment type="function">
    <text evidence="9">Converts cobyric acid to cobinamide by the addition of aminopropanol on the F carboxylic group.</text>
</comment>
<dbReference type="EMBL" id="LILD01000001">
    <property type="protein sequence ID" value="KOO39409.1"/>
    <property type="molecule type" value="Genomic_DNA"/>
</dbReference>
<evidence type="ECO:0000256" key="4">
    <source>
        <dbReference type="ARBA" id="ARBA00022475"/>
    </source>
</evidence>
<evidence type="ECO:0000256" key="5">
    <source>
        <dbReference type="ARBA" id="ARBA00022573"/>
    </source>
</evidence>
<keyword evidence="5 9" id="KW-0169">Cobalamin biosynthesis</keyword>
<dbReference type="PANTHER" id="PTHR34308:SF1">
    <property type="entry name" value="COBALAMIN BIOSYNTHESIS PROTEIN CBIB"/>
    <property type="match status" value="1"/>
</dbReference>
<feature type="transmembrane region" description="Helical" evidence="9">
    <location>
        <begin position="301"/>
        <end position="318"/>
    </location>
</feature>
<dbReference type="PATRIC" id="fig|136160.3.peg.2719"/>
<organism evidence="10">
    <name type="scientific">Halalkalibacterium halodurans</name>
    <name type="common">Bacillus halodurans</name>
    <dbReference type="NCBI Taxonomy" id="86665"/>
    <lineage>
        <taxon>Bacteria</taxon>
        <taxon>Bacillati</taxon>
        <taxon>Bacillota</taxon>
        <taxon>Bacilli</taxon>
        <taxon>Bacillales</taxon>
        <taxon>Bacillaceae</taxon>
        <taxon>Halalkalibacterium (ex Joshi et al. 2022)</taxon>
    </lineage>
</organism>
<dbReference type="AlphaFoldDB" id="A0A0M0KKQ6"/>
<evidence type="ECO:0000256" key="8">
    <source>
        <dbReference type="ARBA" id="ARBA00023136"/>
    </source>
</evidence>
<dbReference type="RefSeq" id="WP_053431403.1">
    <property type="nucleotide sequence ID" value="NZ_CP040441.1"/>
</dbReference>
<dbReference type="PANTHER" id="PTHR34308">
    <property type="entry name" value="COBALAMIN BIOSYNTHESIS PROTEIN CBIB"/>
    <property type="match status" value="1"/>
</dbReference>
<reference evidence="10" key="1">
    <citation type="submission" date="2015-08" db="EMBL/GenBank/DDBJ databases">
        <title>Complete DNA Sequence of Pseudomonas syringae pv. actinidiae, the Causal Agent of Kiwifruit Canker Disease.</title>
        <authorList>
            <person name="Rikkerink E.H.A."/>
            <person name="Fineran P.C."/>
        </authorList>
    </citation>
    <scope>NUCLEOTIDE SEQUENCE</scope>
    <source>
        <strain evidence="10">DSM 13666</strain>
    </source>
</reference>
<dbReference type="GO" id="GO:0009236">
    <property type="term" value="P:cobalamin biosynthetic process"/>
    <property type="evidence" value="ECO:0007669"/>
    <property type="project" value="UniProtKB-UniRule"/>
</dbReference>
<name>A0A0M0KKQ6_ALKHA</name>
<comment type="subcellular location">
    <subcellularLocation>
        <location evidence="1 9">Cell membrane</location>
        <topology evidence="1 9">Multi-pass membrane protein</topology>
    </subcellularLocation>
</comment>
<evidence type="ECO:0000313" key="10">
    <source>
        <dbReference type="EMBL" id="KOO39409.1"/>
    </source>
</evidence>
<dbReference type="NCBIfam" id="TIGR00380">
    <property type="entry name" value="cobal_cbiB"/>
    <property type="match status" value="1"/>
</dbReference>
<sequence length="319" mass="35345">MIACHVIAIVSAFILDKWLGDPKWLPHPVVGMGKLITYFERRWNCGRWRREKGVLLLLTVLLIVTALSLALVWLSYQVHLLLGVIVEALLIASTIAAKGLKEAAEEVARPLATRNLLETRRKLSYIVGRDTDQLDEKEIARGAIETVAENTSDGVTAPLFYALIGGAPLALLYRATNTCDSMVGYKNERYRDFGWASAKFDDVLNWVPSRITGVLMLLLHRKRRQAPLGQSLKMLAREAKKHPSPNSGWGEAAMALLLHVTLGGTNTYQGMTSERAKMGYGTKAMTAKDIDESIAIMNRTVLGFLVFLFLLGGFIYAIT</sequence>
<protein>
    <recommendedName>
        <fullName evidence="9">Cobalamin biosynthesis protein CobD</fullName>
    </recommendedName>
</protein>
<dbReference type="InterPro" id="IPR004485">
    <property type="entry name" value="Cobalamin_biosynth_CobD/CbiB"/>
</dbReference>
<keyword evidence="4 9" id="KW-1003">Cell membrane</keyword>
<comment type="similarity">
    <text evidence="3 9">Belongs to the CobD/CbiB family.</text>
</comment>
<comment type="pathway">
    <text evidence="2 9">Cofactor biosynthesis; adenosylcobalamin biosynthesis.</text>
</comment>